<dbReference type="Gene3D" id="1.20.81.30">
    <property type="entry name" value="Type II secretion system (T2SS), domain F"/>
    <property type="match status" value="2"/>
</dbReference>
<evidence type="ECO:0000256" key="4">
    <source>
        <dbReference type="ARBA" id="ARBA00022692"/>
    </source>
</evidence>
<feature type="domain" description="Type II secretion system protein GspF" evidence="8">
    <location>
        <begin position="24"/>
        <end position="145"/>
    </location>
</feature>
<evidence type="ECO:0000259" key="8">
    <source>
        <dbReference type="Pfam" id="PF00482"/>
    </source>
</evidence>
<dbReference type="EMBL" id="MGIL01000005">
    <property type="protein sequence ID" value="OGM88762.1"/>
    <property type="molecule type" value="Genomic_DNA"/>
</dbReference>
<name>A0A1F8DK03_9BACT</name>
<keyword evidence="5 7" id="KW-1133">Transmembrane helix</keyword>
<keyword evidence="6 7" id="KW-0472">Membrane</keyword>
<feature type="transmembrane region" description="Helical" evidence="7">
    <location>
        <begin position="122"/>
        <end position="144"/>
    </location>
</feature>
<feature type="domain" description="Type II secretion system protein GspF" evidence="8">
    <location>
        <begin position="224"/>
        <end position="346"/>
    </location>
</feature>
<evidence type="ECO:0000313" key="9">
    <source>
        <dbReference type="EMBL" id="OGM88762.1"/>
    </source>
</evidence>
<evidence type="ECO:0000256" key="2">
    <source>
        <dbReference type="ARBA" id="ARBA00005745"/>
    </source>
</evidence>
<proteinExistence type="inferred from homology"/>
<dbReference type="Pfam" id="PF00482">
    <property type="entry name" value="T2SSF"/>
    <property type="match status" value="2"/>
</dbReference>
<comment type="caution">
    <text evidence="9">The sequence shown here is derived from an EMBL/GenBank/DDBJ whole genome shotgun (WGS) entry which is preliminary data.</text>
</comment>
<organism evidence="9 10">
    <name type="scientific">Candidatus Woesebacteria bacterium RIFOXYD1_FULL_43_18</name>
    <dbReference type="NCBI Taxonomy" id="1802551"/>
    <lineage>
        <taxon>Bacteria</taxon>
        <taxon>Candidatus Woeseibacteriota</taxon>
    </lineage>
</organism>
<comment type="subcellular location">
    <subcellularLocation>
        <location evidence="1">Cell membrane</location>
        <topology evidence="1">Multi-pass membrane protein</topology>
    </subcellularLocation>
</comment>
<evidence type="ECO:0000256" key="6">
    <source>
        <dbReference type="ARBA" id="ARBA00023136"/>
    </source>
</evidence>
<dbReference type="InterPro" id="IPR018076">
    <property type="entry name" value="T2SS_GspF_dom"/>
</dbReference>
<accession>A0A1F8DK03</accession>
<dbReference type="PRINTS" id="PR00812">
    <property type="entry name" value="BCTERIALGSPF"/>
</dbReference>
<dbReference type="GO" id="GO:0005886">
    <property type="term" value="C:plasma membrane"/>
    <property type="evidence" value="ECO:0007669"/>
    <property type="project" value="UniProtKB-SubCell"/>
</dbReference>
<reference evidence="9 10" key="1">
    <citation type="journal article" date="2016" name="Nat. Commun.">
        <title>Thousands of microbial genomes shed light on interconnected biogeochemical processes in an aquifer system.</title>
        <authorList>
            <person name="Anantharaman K."/>
            <person name="Brown C.T."/>
            <person name="Hug L.A."/>
            <person name="Sharon I."/>
            <person name="Castelle C.J."/>
            <person name="Probst A.J."/>
            <person name="Thomas B.C."/>
            <person name="Singh A."/>
            <person name="Wilkins M.J."/>
            <person name="Karaoz U."/>
            <person name="Brodie E.L."/>
            <person name="Williams K.H."/>
            <person name="Hubbard S.S."/>
            <person name="Banfield J.F."/>
        </authorList>
    </citation>
    <scope>NUCLEOTIDE SEQUENCE [LARGE SCALE GENOMIC DNA]</scope>
</reference>
<keyword evidence="4 7" id="KW-0812">Transmembrane</keyword>
<feature type="transmembrane region" description="Helical" evidence="7">
    <location>
        <begin position="164"/>
        <end position="193"/>
    </location>
</feature>
<dbReference type="Proteomes" id="UP000177596">
    <property type="component" value="Unassembled WGS sequence"/>
</dbReference>
<evidence type="ECO:0000256" key="5">
    <source>
        <dbReference type="ARBA" id="ARBA00022989"/>
    </source>
</evidence>
<comment type="similarity">
    <text evidence="2">Belongs to the GSP F family.</text>
</comment>
<protein>
    <recommendedName>
        <fullName evidence="8">Type II secretion system protein GspF domain-containing protein</fullName>
    </recommendedName>
</protein>
<dbReference type="PANTHER" id="PTHR30012">
    <property type="entry name" value="GENERAL SECRETION PATHWAY PROTEIN"/>
    <property type="match status" value="1"/>
</dbReference>
<gene>
    <name evidence="9" type="ORF">A2573_01125</name>
</gene>
<sequence length="358" mass="39704">MPENATPDKNKGIRLSASEKIALISNLSTMLSAGIPILDAVSNLIEDAKGNQKKILDTLRDDLTQGHQVNYTLARFPNVFDKVTVNVVRASETAGTLDVILKDLRENLRKQNEFSDKIKSSLLYPIFIVSVFIIILFINLIFVIPKVAMVFKSLKVTLPLPTKILIFISDLMVKNTIPLLFAVGIIVLILIYLFTQKRSLILNMFYSLPLVSDLIKLIDVTQLTRSLYLLLNSGISIVAALELTEDIAMRRQTRKVIEASKNMILGGKTFSEGLRSGKGYFPIIMIKLVETGEKTGTLDKSLSEIAEYFDYEVTNRLKTLTALLEPIMLVVVGVCVGAMMIAIIAPIYSLISQVGTVH</sequence>
<dbReference type="InterPro" id="IPR003004">
    <property type="entry name" value="GspF/PilC"/>
</dbReference>
<dbReference type="AlphaFoldDB" id="A0A1F8DK03"/>
<evidence type="ECO:0000256" key="3">
    <source>
        <dbReference type="ARBA" id="ARBA00022475"/>
    </source>
</evidence>
<evidence type="ECO:0000256" key="1">
    <source>
        <dbReference type="ARBA" id="ARBA00004651"/>
    </source>
</evidence>
<dbReference type="InterPro" id="IPR042094">
    <property type="entry name" value="T2SS_GspF_sf"/>
</dbReference>
<evidence type="ECO:0000313" key="10">
    <source>
        <dbReference type="Proteomes" id="UP000177596"/>
    </source>
</evidence>
<evidence type="ECO:0000256" key="7">
    <source>
        <dbReference type="SAM" id="Phobius"/>
    </source>
</evidence>
<dbReference type="PANTHER" id="PTHR30012:SF0">
    <property type="entry name" value="TYPE II SECRETION SYSTEM PROTEIN F-RELATED"/>
    <property type="match status" value="1"/>
</dbReference>
<feature type="transmembrane region" description="Helical" evidence="7">
    <location>
        <begin position="327"/>
        <end position="351"/>
    </location>
</feature>
<keyword evidence="3" id="KW-1003">Cell membrane</keyword>